<feature type="transmembrane region" description="Helical" evidence="2">
    <location>
        <begin position="38"/>
        <end position="61"/>
    </location>
</feature>
<protein>
    <submittedName>
        <fullName evidence="3">Uncharacterized protein</fullName>
    </submittedName>
</protein>
<evidence type="ECO:0000313" key="4">
    <source>
        <dbReference type="Proteomes" id="UP001501444"/>
    </source>
</evidence>
<feature type="region of interest" description="Disordered" evidence="1">
    <location>
        <begin position="1"/>
        <end position="21"/>
    </location>
</feature>
<keyword evidence="2" id="KW-0472">Membrane</keyword>
<reference evidence="4" key="1">
    <citation type="journal article" date="2019" name="Int. J. Syst. Evol. Microbiol.">
        <title>The Global Catalogue of Microorganisms (GCM) 10K type strain sequencing project: providing services to taxonomists for standard genome sequencing and annotation.</title>
        <authorList>
            <consortium name="The Broad Institute Genomics Platform"/>
            <consortium name="The Broad Institute Genome Sequencing Center for Infectious Disease"/>
            <person name="Wu L."/>
            <person name="Ma J."/>
        </authorList>
    </citation>
    <scope>NUCLEOTIDE SEQUENCE [LARGE SCALE GENOMIC DNA]</scope>
    <source>
        <strain evidence="4">JCM 3272</strain>
    </source>
</reference>
<organism evidence="3 4">
    <name type="scientific">Dactylosporangium salmoneum</name>
    <dbReference type="NCBI Taxonomy" id="53361"/>
    <lineage>
        <taxon>Bacteria</taxon>
        <taxon>Bacillati</taxon>
        <taxon>Actinomycetota</taxon>
        <taxon>Actinomycetes</taxon>
        <taxon>Micromonosporales</taxon>
        <taxon>Micromonosporaceae</taxon>
        <taxon>Dactylosporangium</taxon>
    </lineage>
</organism>
<keyword evidence="4" id="KW-1185">Reference proteome</keyword>
<sequence length="138" mass="12878">MSVPAEVYPNAPSGEQNAPGCTFPTGPAGGVVFTTGGFVVVFTGAGFVVVFPGAGLVVVVFPGAGTAGAVVGTSAAGLGEGDDDGDGLGDALGEPSALLLGSAPTAVFGLAGACGVQAASAATARSAAIQRRASIPAS</sequence>
<name>A0ABP5SRK3_9ACTN</name>
<accession>A0ABP5SRK3</accession>
<comment type="caution">
    <text evidence="3">The sequence shown here is derived from an EMBL/GenBank/DDBJ whole genome shotgun (WGS) entry which is preliminary data.</text>
</comment>
<dbReference type="Proteomes" id="UP001501444">
    <property type="component" value="Unassembled WGS sequence"/>
</dbReference>
<gene>
    <name evidence="3" type="ORF">GCM10010170_018010</name>
</gene>
<keyword evidence="2" id="KW-0812">Transmembrane</keyword>
<evidence type="ECO:0000313" key="3">
    <source>
        <dbReference type="EMBL" id="GAA2337159.1"/>
    </source>
</evidence>
<evidence type="ECO:0000256" key="1">
    <source>
        <dbReference type="SAM" id="MobiDB-lite"/>
    </source>
</evidence>
<dbReference type="EMBL" id="BAAARV010000016">
    <property type="protein sequence ID" value="GAA2337159.1"/>
    <property type="molecule type" value="Genomic_DNA"/>
</dbReference>
<dbReference type="RefSeq" id="WP_344611804.1">
    <property type="nucleotide sequence ID" value="NZ_BAAARV010000016.1"/>
</dbReference>
<evidence type="ECO:0000256" key="2">
    <source>
        <dbReference type="SAM" id="Phobius"/>
    </source>
</evidence>
<proteinExistence type="predicted"/>
<keyword evidence="2" id="KW-1133">Transmembrane helix</keyword>